<accession>A0ABW5NM09</accession>
<dbReference type="RefSeq" id="WP_380869896.1">
    <property type="nucleotide sequence ID" value="NZ_JBHUMA010000006.1"/>
</dbReference>
<proteinExistence type="predicted"/>
<dbReference type="SUPFAM" id="SSF55729">
    <property type="entry name" value="Acyl-CoA N-acyltransferases (Nat)"/>
    <property type="match status" value="1"/>
</dbReference>
<dbReference type="InterPro" id="IPR016181">
    <property type="entry name" value="Acyl_CoA_acyltransferase"/>
</dbReference>
<keyword evidence="5" id="KW-1185">Reference proteome</keyword>
<gene>
    <name evidence="4" type="ORF">ACFSQ3_12500</name>
</gene>
<dbReference type="EMBL" id="JBHUMA010000006">
    <property type="protein sequence ID" value="MFD2599771.1"/>
    <property type="molecule type" value="Genomic_DNA"/>
</dbReference>
<dbReference type="Pfam" id="PF00583">
    <property type="entry name" value="Acetyltransf_1"/>
    <property type="match status" value="1"/>
</dbReference>
<dbReference type="Proteomes" id="UP001597393">
    <property type="component" value="Unassembled WGS sequence"/>
</dbReference>
<name>A0ABW5NM09_9SPHI</name>
<dbReference type="Gene3D" id="3.40.630.30">
    <property type="match status" value="1"/>
</dbReference>
<keyword evidence="2 4" id="KW-0012">Acyltransferase</keyword>
<dbReference type="InterPro" id="IPR050832">
    <property type="entry name" value="Bact_Acetyltransf"/>
</dbReference>
<dbReference type="EC" id="2.3.-.-" evidence="4"/>
<dbReference type="GO" id="GO:0016746">
    <property type="term" value="F:acyltransferase activity"/>
    <property type="evidence" value="ECO:0007669"/>
    <property type="project" value="UniProtKB-KW"/>
</dbReference>
<dbReference type="CDD" id="cd04301">
    <property type="entry name" value="NAT_SF"/>
    <property type="match status" value="1"/>
</dbReference>
<protein>
    <submittedName>
        <fullName evidence="4">GNAT family N-acetyltransferase</fullName>
        <ecNumber evidence="4">2.3.-.-</ecNumber>
    </submittedName>
</protein>
<dbReference type="InterPro" id="IPR000182">
    <property type="entry name" value="GNAT_dom"/>
</dbReference>
<sequence length="172" mass="19318">MSKDFLFRQAEQADATAIWEIIKQAIERRKADGSDQWQDGYPNPAVIEKDIVKGAGYVLVDGEIIIGYCALFVDDEPAYDHIDGQWLTNGSFVVFHRVAISGKYAGQGLAQQLLLHIEDFAKAKGIYSVKADTNFDNQAMLRTFEKVGYQYCGEVLLRGAPRKAFEKQLFDS</sequence>
<dbReference type="PANTHER" id="PTHR43877">
    <property type="entry name" value="AMINOALKYLPHOSPHONATE N-ACETYLTRANSFERASE-RELATED-RELATED"/>
    <property type="match status" value="1"/>
</dbReference>
<dbReference type="PROSITE" id="PS51186">
    <property type="entry name" value="GNAT"/>
    <property type="match status" value="1"/>
</dbReference>
<evidence type="ECO:0000313" key="5">
    <source>
        <dbReference type="Proteomes" id="UP001597393"/>
    </source>
</evidence>
<keyword evidence="1 4" id="KW-0808">Transferase</keyword>
<evidence type="ECO:0000313" key="4">
    <source>
        <dbReference type="EMBL" id="MFD2599771.1"/>
    </source>
</evidence>
<dbReference type="PANTHER" id="PTHR43877:SF2">
    <property type="entry name" value="AMINOALKYLPHOSPHONATE N-ACETYLTRANSFERASE-RELATED"/>
    <property type="match status" value="1"/>
</dbReference>
<comment type="caution">
    <text evidence="4">The sequence shown here is derived from an EMBL/GenBank/DDBJ whole genome shotgun (WGS) entry which is preliminary data.</text>
</comment>
<evidence type="ECO:0000259" key="3">
    <source>
        <dbReference type="PROSITE" id="PS51186"/>
    </source>
</evidence>
<reference evidence="5" key="1">
    <citation type="journal article" date="2019" name="Int. J. Syst. Evol. Microbiol.">
        <title>The Global Catalogue of Microorganisms (GCM) 10K type strain sequencing project: providing services to taxonomists for standard genome sequencing and annotation.</title>
        <authorList>
            <consortium name="The Broad Institute Genomics Platform"/>
            <consortium name="The Broad Institute Genome Sequencing Center for Infectious Disease"/>
            <person name="Wu L."/>
            <person name="Ma J."/>
        </authorList>
    </citation>
    <scope>NUCLEOTIDE SEQUENCE [LARGE SCALE GENOMIC DNA]</scope>
    <source>
        <strain evidence="5">KCTC 42248</strain>
    </source>
</reference>
<feature type="domain" description="N-acetyltransferase" evidence="3">
    <location>
        <begin position="5"/>
        <end position="172"/>
    </location>
</feature>
<evidence type="ECO:0000256" key="1">
    <source>
        <dbReference type="ARBA" id="ARBA00022679"/>
    </source>
</evidence>
<organism evidence="4 5">
    <name type="scientific">Sphingobacterium corticis</name>
    <dbReference type="NCBI Taxonomy" id="1812823"/>
    <lineage>
        <taxon>Bacteria</taxon>
        <taxon>Pseudomonadati</taxon>
        <taxon>Bacteroidota</taxon>
        <taxon>Sphingobacteriia</taxon>
        <taxon>Sphingobacteriales</taxon>
        <taxon>Sphingobacteriaceae</taxon>
        <taxon>Sphingobacterium</taxon>
    </lineage>
</organism>
<evidence type="ECO:0000256" key="2">
    <source>
        <dbReference type="ARBA" id="ARBA00023315"/>
    </source>
</evidence>